<feature type="compositionally biased region" description="Low complexity" evidence="2">
    <location>
        <begin position="102"/>
        <end position="114"/>
    </location>
</feature>
<evidence type="ECO:0000259" key="4">
    <source>
        <dbReference type="Pfam" id="PF05970"/>
    </source>
</evidence>
<dbReference type="InterPro" id="IPR010285">
    <property type="entry name" value="DNA_helicase_pif1-like_DEAD"/>
</dbReference>
<keyword evidence="1" id="KW-0234">DNA repair</keyword>
<dbReference type="InterPro" id="IPR011320">
    <property type="entry name" value="RNase_H1_N"/>
</dbReference>
<dbReference type="Pfam" id="PF01693">
    <property type="entry name" value="Cauli_VI"/>
    <property type="match status" value="1"/>
</dbReference>
<dbReference type="AlphaFoldDB" id="A0AAD7P384"/>
<reference evidence="5" key="1">
    <citation type="submission" date="2023-03" db="EMBL/GenBank/DDBJ databases">
        <title>Massive genome expansion in bonnet fungi (Mycena s.s.) driven by repeated elements and novel gene families across ecological guilds.</title>
        <authorList>
            <consortium name="Lawrence Berkeley National Laboratory"/>
            <person name="Harder C.B."/>
            <person name="Miyauchi S."/>
            <person name="Viragh M."/>
            <person name="Kuo A."/>
            <person name="Thoen E."/>
            <person name="Andreopoulos B."/>
            <person name="Lu D."/>
            <person name="Skrede I."/>
            <person name="Drula E."/>
            <person name="Henrissat B."/>
            <person name="Morin E."/>
            <person name="Kohler A."/>
            <person name="Barry K."/>
            <person name="LaButti K."/>
            <person name="Morin E."/>
            <person name="Salamov A."/>
            <person name="Lipzen A."/>
            <person name="Mereny Z."/>
            <person name="Hegedus B."/>
            <person name="Baldrian P."/>
            <person name="Stursova M."/>
            <person name="Weitz H."/>
            <person name="Taylor A."/>
            <person name="Grigoriev I.V."/>
            <person name="Nagy L.G."/>
            <person name="Martin F."/>
            <person name="Kauserud H."/>
        </authorList>
    </citation>
    <scope>NUCLEOTIDE SEQUENCE</scope>
    <source>
        <strain evidence="5">CBHHK182m</strain>
    </source>
</reference>
<dbReference type="GO" id="GO:0016787">
    <property type="term" value="F:hydrolase activity"/>
    <property type="evidence" value="ECO:0007669"/>
    <property type="project" value="UniProtKB-KW"/>
</dbReference>
<keyword evidence="1" id="KW-0547">Nucleotide-binding</keyword>
<dbReference type="GO" id="GO:0006310">
    <property type="term" value="P:DNA recombination"/>
    <property type="evidence" value="ECO:0007669"/>
    <property type="project" value="UniProtKB-KW"/>
</dbReference>
<comment type="similarity">
    <text evidence="1">Belongs to the helicase family.</text>
</comment>
<dbReference type="PANTHER" id="PTHR47642">
    <property type="entry name" value="ATP-DEPENDENT DNA HELICASE"/>
    <property type="match status" value="1"/>
</dbReference>
<dbReference type="InterPro" id="IPR037056">
    <property type="entry name" value="RNase_H1_N_sf"/>
</dbReference>
<evidence type="ECO:0000259" key="3">
    <source>
        <dbReference type="Pfam" id="PF01693"/>
    </source>
</evidence>
<dbReference type="GO" id="GO:0000723">
    <property type="term" value="P:telomere maintenance"/>
    <property type="evidence" value="ECO:0007669"/>
    <property type="project" value="InterPro"/>
</dbReference>
<dbReference type="Gene3D" id="3.40.50.300">
    <property type="entry name" value="P-loop containing nucleotide triphosphate hydrolases"/>
    <property type="match status" value="1"/>
</dbReference>
<evidence type="ECO:0000313" key="6">
    <source>
        <dbReference type="Proteomes" id="UP001215598"/>
    </source>
</evidence>
<keyword evidence="6" id="KW-1185">Reference proteome</keyword>
<comment type="caution">
    <text evidence="5">The sequence shown here is derived from an EMBL/GenBank/DDBJ whole genome shotgun (WGS) entry which is preliminary data.</text>
</comment>
<dbReference type="InterPro" id="IPR027417">
    <property type="entry name" value="P-loop_NTPase"/>
</dbReference>
<dbReference type="GO" id="GO:0006281">
    <property type="term" value="P:DNA repair"/>
    <property type="evidence" value="ECO:0007669"/>
    <property type="project" value="UniProtKB-KW"/>
</dbReference>
<keyword evidence="1" id="KW-0233">DNA recombination</keyword>
<sequence length="251" mass="26980">MRRALAKAAQMKFYAVSKGREGPKVYKTWDECKDNVSRFPGAVHRSFSSMEQAETWLASSLSLQASNPSQTVPRSTDFRRSQKPFNQDKRLRLNVPSQIPVAPSSSSNAEASTSSMSLSAEQQAVLERVIRGQSTFFSGSAGTGKSVLLRAIINQLGGSGCPTLGITASTGIASINIGGTTLHSWAGIGIGNEPAKKIGGMLLGQPKCDRVLKRWRTVKTLIIDEISMVDGALFDKLVCVNSICSTRGLTR</sequence>
<feature type="domain" description="Ribonuclease H1 N-terminal" evidence="3">
    <location>
        <begin position="12"/>
        <end position="56"/>
    </location>
</feature>
<organism evidence="5 6">
    <name type="scientific">Mycena metata</name>
    <dbReference type="NCBI Taxonomy" id="1033252"/>
    <lineage>
        <taxon>Eukaryota</taxon>
        <taxon>Fungi</taxon>
        <taxon>Dikarya</taxon>
        <taxon>Basidiomycota</taxon>
        <taxon>Agaricomycotina</taxon>
        <taxon>Agaricomycetes</taxon>
        <taxon>Agaricomycetidae</taxon>
        <taxon>Agaricales</taxon>
        <taxon>Marasmiineae</taxon>
        <taxon>Mycenaceae</taxon>
        <taxon>Mycena</taxon>
    </lineage>
</organism>
<comment type="catalytic activity">
    <reaction evidence="1">
        <text>ATP + H2O = ADP + phosphate + H(+)</text>
        <dbReference type="Rhea" id="RHEA:13065"/>
        <dbReference type="ChEBI" id="CHEBI:15377"/>
        <dbReference type="ChEBI" id="CHEBI:15378"/>
        <dbReference type="ChEBI" id="CHEBI:30616"/>
        <dbReference type="ChEBI" id="CHEBI:43474"/>
        <dbReference type="ChEBI" id="CHEBI:456216"/>
        <dbReference type="EC" id="5.6.2.3"/>
    </reaction>
</comment>
<accession>A0AAD7P384</accession>
<dbReference type="SUPFAM" id="SSF52540">
    <property type="entry name" value="P-loop containing nucleoside triphosphate hydrolases"/>
    <property type="match status" value="1"/>
</dbReference>
<dbReference type="InterPro" id="IPR051055">
    <property type="entry name" value="PIF1_helicase"/>
</dbReference>
<keyword evidence="1" id="KW-0227">DNA damage</keyword>
<name>A0AAD7P384_9AGAR</name>
<dbReference type="GO" id="GO:0043139">
    <property type="term" value="F:5'-3' DNA helicase activity"/>
    <property type="evidence" value="ECO:0007669"/>
    <property type="project" value="UniProtKB-EC"/>
</dbReference>
<dbReference type="PANTHER" id="PTHR47642:SF7">
    <property type="entry name" value="ATP-DEPENDENT DNA HELICASE PIF1"/>
    <property type="match status" value="1"/>
</dbReference>
<dbReference type="SUPFAM" id="SSF55658">
    <property type="entry name" value="L9 N-domain-like"/>
    <property type="match status" value="1"/>
</dbReference>
<keyword evidence="1 5" id="KW-0347">Helicase</keyword>
<protein>
    <recommendedName>
        <fullName evidence="1">ATP-dependent DNA helicase</fullName>
        <ecNumber evidence="1">5.6.2.3</ecNumber>
    </recommendedName>
</protein>
<keyword evidence="1" id="KW-0067">ATP-binding</keyword>
<dbReference type="Pfam" id="PF05970">
    <property type="entry name" value="PIF1"/>
    <property type="match status" value="1"/>
</dbReference>
<dbReference type="Gene3D" id="3.40.970.10">
    <property type="entry name" value="Ribonuclease H1, N-terminal domain"/>
    <property type="match status" value="1"/>
</dbReference>
<evidence type="ECO:0000256" key="2">
    <source>
        <dbReference type="SAM" id="MobiDB-lite"/>
    </source>
</evidence>
<keyword evidence="1" id="KW-0378">Hydrolase</keyword>
<dbReference type="EC" id="5.6.2.3" evidence="1"/>
<evidence type="ECO:0000256" key="1">
    <source>
        <dbReference type="RuleBase" id="RU363044"/>
    </source>
</evidence>
<feature type="region of interest" description="Disordered" evidence="2">
    <location>
        <begin position="66"/>
        <end position="114"/>
    </location>
</feature>
<dbReference type="InterPro" id="IPR009027">
    <property type="entry name" value="Ribosomal_bL9/RNase_H1_N"/>
</dbReference>
<feature type="compositionally biased region" description="Basic and acidic residues" evidence="2">
    <location>
        <begin position="76"/>
        <end position="91"/>
    </location>
</feature>
<dbReference type="Proteomes" id="UP001215598">
    <property type="component" value="Unassembled WGS sequence"/>
</dbReference>
<comment type="cofactor">
    <cofactor evidence="1">
        <name>Mg(2+)</name>
        <dbReference type="ChEBI" id="CHEBI:18420"/>
    </cofactor>
</comment>
<evidence type="ECO:0000313" key="5">
    <source>
        <dbReference type="EMBL" id="KAJ7785925.1"/>
    </source>
</evidence>
<gene>
    <name evidence="5" type="ORF">B0H16DRAFT_10323</name>
</gene>
<dbReference type="EMBL" id="JARKIB010000001">
    <property type="protein sequence ID" value="KAJ7785925.1"/>
    <property type="molecule type" value="Genomic_DNA"/>
</dbReference>
<dbReference type="GO" id="GO:0005524">
    <property type="term" value="F:ATP binding"/>
    <property type="evidence" value="ECO:0007669"/>
    <property type="project" value="UniProtKB-KW"/>
</dbReference>
<proteinExistence type="inferred from homology"/>
<feature type="domain" description="DNA helicase Pif1-like DEAD-box helicase" evidence="4">
    <location>
        <begin position="118"/>
        <end position="237"/>
    </location>
</feature>